<accession>A0A5B8CII6</accession>
<dbReference type="EC" id="2.5.1.61" evidence="8"/>
<organism evidence="11 12">
    <name type="scientific">Sphingobium fuliginis ATCC 27551</name>
    <dbReference type="NCBI Taxonomy" id="1208342"/>
    <lineage>
        <taxon>Bacteria</taxon>
        <taxon>Pseudomonadati</taxon>
        <taxon>Pseudomonadota</taxon>
        <taxon>Alphaproteobacteria</taxon>
        <taxon>Sphingomonadales</taxon>
        <taxon>Sphingomonadaceae</taxon>
        <taxon>Sphingobium</taxon>
    </lineage>
</organism>
<dbReference type="InterPro" id="IPR022418">
    <property type="entry name" value="Porphobilinogen_deaminase_C"/>
</dbReference>
<dbReference type="AlphaFoldDB" id="A0A5B8CII6"/>
<protein>
    <recommendedName>
        <fullName evidence="8">Porphobilinogen deaminase</fullName>
        <shortName evidence="8">PBG</shortName>
        <ecNumber evidence="8">2.5.1.61</ecNumber>
    </recommendedName>
    <alternativeName>
        <fullName evidence="8">Hydroxymethylbilane synthase</fullName>
        <shortName evidence="8">HMBS</shortName>
    </alternativeName>
    <alternativeName>
        <fullName evidence="8">Pre-uroporphyrinogen synthase</fullName>
    </alternativeName>
</protein>
<dbReference type="InterPro" id="IPR022417">
    <property type="entry name" value="Porphobilin_deaminase_N"/>
</dbReference>
<evidence type="ECO:0000256" key="1">
    <source>
        <dbReference type="ARBA" id="ARBA00002869"/>
    </source>
</evidence>
<dbReference type="HAMAP" id="MF_00260">
    <property type="entry name" value="Porphobil_deam"/>
    <property type="match status" value="1"/>
</dbReference>
<evidence type="ECO:0000256" key="4">
    <source>
        <dbReference type="ARBA" id="ARBA00011245"/>
    </source>
</evidence>
<evidence type="ECO:0000313" key="12">
    <source>
        <dbReference type="Proteomes" id="UP000311469"/>
    </source>
</evidence>
<dbReference type="SUPFAM" id="SSF53850">
    <property type="entry name" value="Periplasmic binding protein-like II"/>
    <property type="match status" value="1"/>
</dbReference>
<evidence type="ECO:0000256" key="8">
    <source>
        <dbReference type="HAMAP-Rule" id="MF_00260"/>
    </source>
</evidence>
<dbReference type="Gene3D" id="3.30.160.40">
    <property type="entry name" value="Porphobilinogen deaminase, C-terminal domain"/>
    <property type="match status" value="1"/>
</dbReference>
<evidence type="ECO:0000256" key="6">
    <source>
        <dbReference type="ARBA" id="ARBA00023244"/>
    </source>
</evidence>
<dbReference type="EMBL" id="CP041016">
    <property type="protein sequence ID" value="QDC38562.1"/>
    <property type="molecule type" value="Genomic_DNA"/>
</dbReference>
<comment type="pathway">
    <text evidence="2">Porphyrin-containing compound metabolism; protoporphyrin-IX biosynthesis; coproporphyrinogen-III from 5-aminolevulinate: step 2/4.</text>
</comment>
<dbReference type="InterPro" id="IPR000860">
    <property type="entry name" value="HemC"/>
</dbReference>
<dbReference type="PRINTS" id="PR00151">
    <property type="entry name" value="PORPHBDMNASE"/>
</dbReference>
<comment type="similarity">
    <text evidence="3 8">Belongs to the HMBS family.</text>
</comment>
<comment type="function">
    <text evidence="1 8">Tetrapolymerization of the monopyrrole PBG into the hydroxymethylbilane pre-uroporphyrinogen in several discrete steps.</text>
</comment>
<dbReference type="UniPathway" id="UPA00251">
    <property type="reaction ID" value="UER00319"/>
</dbReference>
<comment type="subunit">
    <text evidence="4 8">Monomer.</text>
</comment>
<dbReference type="Pfam" id="PF01379">
    <property type="entry name" value="Porphobil_deam"/>
    <property type="match status" value="1"/>
</dbReference>
<gene>
    <name evidence="8 11" type="primary">hemC</name>
    <name evidence="11" type="ORF">FIL70_16275</name>
</gene>
<dbReference type="PANTHER" id="PTHR11557:SF0">
    <property type="entry name" value="PORPHOBILINOGEN DEAMINASE"/>
    <property type="match status" value="1"/>
</dbReference>
<dbReference type="PANTHER" id="PTHR11557">
    <property type="entry name" value="PORPHOBILINOGEN DEAMINASE"/>
    <property type="match status" value="1"/>
</dbReference>
<evidence type="ECO:0000256" key="7">
    <source>
        <dbReference type="ARBA" id="ARBA00048169"/>
    </source>
</evidence>
<sequence>MQKPSRPPHTPLRLGTRGSPLALAQAHMTVAALRARHGWDEGAVEIVVVQTSGDRIQDRALAEIGGKALWTKELDRALASGEIDFAVHSMKDVETIRPAEIRIAAMLPRADVRDRLVGADSFAALPERPLVGTSSPRRAAQVRRLRPDAEVILFRGNVATRLAKLERGEAHATLLAAAGLDRLGQGDVGVTIPVEVMLPAPSQGAVGIETLSDNETVLDLLASISDADTFDCVMAERAVLAGLGGTCHSPIAALARLEDGRVHLRAEIISPDGQETVSDALRIGRDDAAAAERMGRALLDRASPTLRALFEA</sequence>
<dbReference type="FunFam" id="3.40.190.10:FF:000005">
    <property type="entry name" value="Porphobilinogen deaminase"/>
    <property type="match status" value="1"/>
</dbReference>
<evidence type="ECO:0000259" key="10">
    <source>
        <dbReference type="Pfam" id="PF03900"/>
    </source>
</evidence>
<comment type="cofactor">
    <cofactor evidence="8">
        <name>dipyrromethane</name>
        <dbReference type="ChEBI" id="CHEBI:60342"/>
    </cofactor>
    <text evidence="8">Binds 1 dipyrromethane group covalently.</text>
</comment>
<dbReference type="NCBIfam" id="TIGR00212">
    <property type="entry name" value="hemC"/>
    <property type="match status" value="1"/>
</dbReference>
<keyword evidence="6 8" id="KW-0627">Porphyrin biosynthesis</keyword>
<evidence type="ECO:0000256" key="5">
    <source>
        <dbReference type="ARBA" id="ARBA00022679"/>
    </source>
</evidence>
<dbReference type="InterPro" id="IPR036803">
    <property type="entry name" value="Porphobilinogen_deaminase_C_sf"/>
</dbReference>
<feature type="domain" description="Porphobilinogen deaminase C-terminal" evidence="10">
    <location>
        <begin position="231"/>
        <end position="298"/>
    </location>
</feature>
<reference evidence="11 12" key="1">
    <citation type="submission" date="2019-06" db="EMBL/GenBank/DDBJ databases">
        <title>Genome organization and adaptive potential of archetypical organophosphate degarding Sphingobium fuliginis ATCC 27551.</title>
        <authorList>
            <person name="Sarwar A."/>
            <person name="Parthasarathy S."/>
            <person name="Singh C."/>
            <person name="Siddavattam D."/>
        </authorList>
    </citation>
    <scope>NUCLEOTIDE SEQUENCE [LARGE SCALE GENOMIC DNA]</scope>
    <source>
        <strain evidence="11 12">ATCC 27551</strain>
    </source>
</reference>
<keyword evidence="5 8" id="KW-0808">Transferase</keyword>
<evidence type="ECO:0000259" key="9">
    <source>
        <dbReference type="Pfam" id="PF01379"/>
    </source>
</evidence>
<name>A0A5B8CII6_SPHSA</name>
<dbReference type="Proteomes" id="UP000311469">
    <property type="component" value="Chromosome cSF1"/>
</dbReference>
<dbReference type="GO" id="GO:0005737">
    <property type="term" value="C:cytoplasm"/>
    <property type="evidence" value="ECO:0007669"/>
    <property type="project" value="UniProtKB-UniRule"/>
</dbReference>
<dbReference type="PIRSF" id="PIRSF001438">
    <property type="entry name" value="4pyrrol_synth_OHMeBilane_synth"/>
    <property type="match status" value="1"/>
</dbReference>
<evidence type="ECO:0000256" key="2">
    <source>
        <dbReference type="ARBA" id="ARBA00004735"/>
    </source>
</evidence>
<comment type="catalytic activity">
    <reaction evidence="7 8">
        <text>4 porphobilinogen + H2O = hydroxymethylbilane + 4 NH4(+)</text>
        <dbReference type="Rhea" id="RHEA:13185"/>
        <dbReference type="ChEBI" id="CHEBI:15377"/>
        <dbReference type="ChEBI" id="CHEBI:28938"/>
        <dbReference type="ChEBI" id="CHEBI:57845"/>
        <dbReference type="ChEBI" id="CHEBI:58126"/>
        <dbReference type="EC" id="2.5.1.61"/>
    </reaction>
</comment>
<dbReference type="RefSeq" id="WP_140042798.1">
    <property type="nucleotide sequence ID" value="NZ_CP041016.1"/>
</dbReference>
<dbReference type="Gene3D" id="3.40.190.10">
    <property type="entry name" value="Periplasmic binding protein-like II"/>
    <property type="match status" value="2"/>
</dbReference>
<dbReference type="Pfam" id="PF03900">
    <property type="entry name" value="Porphobil_deamC"/>
    <property type="match status" value="1"/>
</dbReference>
<dbReference type="GO" id="GO:0004418">
    <property type="term" value="F:hydroxymethylbilane synthase activity"/>
    <property type="evidence" value="ECO:0007669"/>
    <property type="project" value="UniProtKB-UniRule"/>
</dbReference>
<evidence type="ECO:0000256" key="3">
    <source>
        <dbReference type="ARBA" id="ARBA00005638"/>
    </source>
</evidence>
<feature type="domain" description="Porphobilinogen deaminase N-terminal" evidence="9">
    <location>
        <begin position="12"/>
        <end position="217"/>
    </location>
</feature>
<comment type="miscellaneous">
    <text evidence="8">The porphobilinogen subunits are added to the dipyrromethane group.</text>
</comment>
<dbReference type="GO" id="GO:0006782">
    <property type="term" value="P:protoporphyrinogen IX biosynthetic process"/>
    <property type="evidence" value="ECO:0007669"/>
    <property type="project" value="UniProtKB-UniRule"/>
</dbReference>
<dbReference type="KEGG" id="sufl:FIL70_16275"/>
<evidence type="ECO:0000313" key="11">
    <source>
        <dbReference type="EMBL" id="QDC38562.1"/>
    </source>
</evidence>
<proteinExistence type="inferred from homology"/>
<dbReference type="SUPFAM" id="SSF54782">
    <property type="entry name" value="Porphobilinogen deaminase (hydroxymethylbilane synthase), C-terminal domain"/>
    <property type="match status" value="1"/>
</dbReference>
<feature type="modified residue" description="S-(dipyrrolylmethanemethyl)cysteine" evidence="8">
    <location>
        <position position="247"/>
    </location>
</feature>